<dbReference type="RefSeq" id="WP_283830578.1">
    <property type="nucleotide sequence ID" value="NZ_JASJEU010000003.1"/>
</dbReference>
<dbReference type="InterPro" id="IPR007460">
    <property type="entry name" value="BrnT_toxin"/>
</dbReference>
<evidence type="ECO:0000313" key="2">
    <source>
        <dbReference type="Proteomes" id="UP001232750"/>
    </source>
</evidence>
<accession>A0ABT7DJ16</accession>
<dbReference type="Pfam" id="PF04365">
    <property type="entry name" value="BrnT_toxin"/>
    <property type="match status" value="1"/>
</dbReference>
<dbReference type="InterPro" id="IPR038573">
    <property type="entry name" value="BrnT_sf"/>
</dbReference>
<reference evidence="1 2" key="1">
    <citation type="submission" date="2023-05" db="EMBL/GenBank/DDBJ databases">
        <title>Gordonibacter KGMB12511T sp. nov., isolated from faeces of healthy Korean.</title>
        <authorList>
            <person name="Kim H.S."/>
            <person name="Kim J.-S."/>
            <person name="Suh M.K."/>
            <person name="Eom M.K."/>
            <person name="Do H.E."/>
            <person name="Lee J.-S."/>
        </authorList>
    </citation>
    <scope>NUCLEOTIDE SEQUENCE [LARGE SCALE GENOMIC DNA]</scope>
    <source>
        <strain evidence="1 2">KGMB12511</strain>
    </source>
</reference>
<keyword evidence="2" id="KW-1185">Reference proteome</keyword>
<protein>
    <submittedName>
        <fullName evidence="1">BrnT family toxin</fullName>
    </submittedName>
</protein>
<evidence type="ECO:0000313" key="1">
    <source>
        <dbReference type="EMBL" id="MDJ1649247.1"/>
    </source>
</evidence>
<name>A0ABT7DJ16_9ACTN</name>
<sequence>MQFEYDPYKSEQNFEKYGMDFELAQDLWLDEDRVEFKVAHSGEQRYGVLARFAGTCWLAVVTYRSDRIRIISVRKATRKEMSLYDKINNC</sequence>
<proteinExistence type="predicted"/>
<dbReference type="Proteomes" id="UP001232750">
    <property type="component" value="Unassembled WGS sequence"/>
</dbReference>
<comment type="caution">
    <text evidence="1">The sequence shown here is derived from an EMBL/GenBank/DDBJ whole genome shotgun (WGS) entry which is preliminary data.</text>
</comment>
<dbReference type="EMBL" id="JASJEU010000003">
    <property type="protein sequence ID" value="MDJ1649247.1"/>
    <property type="molecule type" value="Genomic_DNA"/>
</dbReference>
<gene>
    <name evidence="1" type="ORF">QNJ86_00385</name>
</gene>
<dbReference type="Gene3D" id="3.10.450.530">
    <property type="entry name" value="Ribonuclease toxin, BrnT, of type II toxin-antitoxin system"/>
    <property type="match status" value="1"/>
</dbReference>
<organism evidence="1 2">
    <name type="scientific">Gordonibacter faecis</name>
    <dbReference type="NCBI Taxonomy" id="3047475"/>
    <lineage>
        <taxon>Bacteria</taxon>
        <taxon>Bacillati</taxon>
        <taxon>Actinomycetota</taxon>
        <taxon>Coriobacteriia</taxon>
        <taxon>Eggerthellales</taxon>
        <taxon>Eggerthellaceae</taxon>
        <taxon>Gordonibacter</taxon>
    </lineage>
</organism>